<comment type="caution">
    <text evidence="4">The sequence shown here is derived from an EMBL/GenBank/DDBJ whole genome shotgun (WGS) entry which is preliminary data.</text>
</comment>
<dbReference type="Proteomes" id="UP000649799">
    <property type="component" value="Unassembled WGS sequence"/>
</dbReference>
<keyword evidence="2" id="KW-1133">Transmembrane helix</keyword>
<dbReference type="Pfam" id="PF10145">
    <property type="entry name" value="PhageMin_Tail"/>
    <property type="match status" value="1"/>
</dbReference>
<keyword evidence="5" id="KW-1185">Reference proteome</keyword>
<dbReference type="PANTHER" id="PTHR37813:SF1">
    <property type="entry name" value="FELS-2 PROPHAGE PROTEIN"/>
    <property type="match status" value="1"/>
</dbReference>
<dbReference type="RefSeq" id="WP_166147884.1">
    <property type="nucleotide sequence ID" value="NZ_JAANYN010000005.1"/>
</dbReference>
<evidence type="ECO:0000259" key="3">
    <source>
        <dbReference type="Pfam" id="PF10145"/>
    </source>
</evidence>
<protein>
    <submittedName>
        <fullName evidence="4">Phage tail tape measure protein</fullName>
    </submittedName>
</protein>
<dbReference type="InterPro" id="IPR010090">
    <property type="entry name" value="Phage_tape_meas"/>
</dbReference>
<accession>A0ABX0HCR3</accession>
<keyword evidence="1" id="KW-1188">Viral release from host cell</keyword>
<feature type="transmembrane region" description="Helical" evidence="2">
    <location>
        <begin position="414"/>
        <end position="441"/>
    </location>
</feature>
<evidence type="ECO:0000313" key="5">
    <source>
        <dbReference type="Proteomes" id="UP000649799"/>
    </source>
</evidence>
<dbReference type="PANTHER" id="PTHR37813">
    <property type="entry name" value="FELS-2 PROPHAGE PROTEIN"/>
    <property type="match status" value="1"/>
</dbReference>
<evidence type="ECO:0000256" key="1">
    <source>
        <dbReference type="ARBA" id="ARBA00022612"/>
    </source>
</evidence>
<feature type="transmembrane region" description="Helical" evidence="2">
    <location>
        <begin position="380"/>
        <end position="402"/>
    </location>
</feature>
<organism evidence="4 5">
    <name type="scientific">Cyclobacterium plantarum</name>
    <dbReference type="NCBI Taxonomy" id="2716263"/>
    <lineage>
        <taxon>Bacteria</taxon>
        <taxon>Pseudomonadati</taxon>
        <taxon>Bacteroidota</taxon>
        <taxon>Cytophagia</taxon>
        <taxon>Cytophagales</taxon>
        <taxon>Cyclobacteriaceae</taxon>
        <taxon>Cyclobacterium</taxon>
    </lineage>
</organism>
<keyword evidence="2" id="KW-0472">Membrane</keyword>
<sequence length="863" mass="91962">MSNNVGRILVSIGGNANQFQQVIGGVQRDLNRFSRNLNQIASDISSKVSLPLSILGGIATHTTAQFSDGMLRVQALTNATTSEFKALNDQAKELGGNTRFSATEVSEAMQYMALAGYNTKQIQDSLASSLDLAAVAGGNLATTTDILTDVMSAYQIEADQTSKVSDLFAIGQAKANTSVEQLGEAMKYSSSNMASANQTIEDSISLLAVFANSGLKGSMAGTTLNAVMRDMKKASDNGNVAIGGMNVSLYDAEGNMRSLVDIIQDVEAATTGMTGKMRDSALAGIFKQESIRGVNLLLNSGSEELRRYQRELANSEGSAHSMAETMESGLGGALRSMRSALESIQIEIGEKLAPMFYSLADGVKAVANWFRNLDDSTKEIVVGFGVFLAIVPPLILGLGQIVRLVSSSIGALKVLTPLLAGISAPVLAIGLAVGAAALLIYKYWDEIVDYFTNGNGVAFLDSLKKLWNTTINGIKDIINEFVSVSKRVWDKYGNEITEVFNFLKPTVFTAFDLIISNLTLVIDYLRTFVDVAVKLVKGDFKGAFESVGNFIQSFFKVIFKNILTVFSTVISGISKVTGYFGLDNISSGLKTVNGYLDEYITKVKKVKKETESIAPLTVLEPKTVQPLPVSQVNNKGTNRAISTAVSGVPVVEPEIKLTNFNQKLKEIELAGRSLSQSFQQIGLDLSNGFNYIINQGIAEGLSSFSTALGEVLSGSAHISSIGTVLLESLTNVMQQLGKMAIGAGIAILGIKKALQSLNPAVAIAGGVALIALAGFIKSSIGNMATNNFGGSRAEGGAVNMGSAYKVGERGTELFVPNQSGTIISSNDLKFRNNQPTELRGKFRIEGSDLVYIVNKENQKRGRV</sequence>
<dbReference type="NCBIfam" id="TIGR01760">
    <property type="entry name" value="tape_meas_TP901"/>
    <property type="match status" value="1"/>
</dbReference>
<gene>
    <name evidence="4" type="ORF">G9Q97_14145</name>
</gene>
<feature type="domain" description="Phage tail tape measure protein" evidence="3">
    <location>
        <begin position="88"/>
        <end position="286"/>
    </location>
</feature>
<evidence type="ECO:0000313" key="4">
    <source>
        <dbReference type="EMBL" id="NHE57952.1"/>
    </source>
</evidence>
<reference evidence="4 5" key="1">
    <citation type="submission" date="2020-03" db="EMBL/GenBank/DDBJ databases">
        <title>Cyclobacterium plantarum sp. nov., a marine bacterium isolated from a coastal-marine wetland.</title>
        <authorList>
            <person name="Sanchez-Porro C."/>
            <person name="Ventosa A."/>
            <person name="Amoozegar M."/>
        </authorList>
    </citation>
    <scope>NUCLEOTIDE SEQUENCE [LARGE SCALE GENOMIC DNA]</scope>
    <source>
        <strain evidence="4 5">GBPx2</strain>
    </source>
</reference>
<keyword evidence="2" id="KW-0812">Transmembrane</keyword>
<name>A0ABX0HCR3_9BACT</name>
<proteinExistence type="predicted"/>
<evidence type="ECO:0000256" key="2">
    <source>
        <dbReference type="SAM" id="Phobius"/>
    </source>
</evidence>
<dbReference type="EMBL" id="JAANYN010000005">
    <property type="protein sequence ID" value="NHE57952.1"/>
    <property type="molecule type" value="Genomic_DNA"/>
</dbReference>
<feature type="transmembrane region" description="Helical" evidence="2">
    <location>
        <begin position="757"/>
        <end position="776"/>
    </location>
</feature>